<keyword evidence="1" id="KW-0472">Membrane</keyword>
<sequence length="48" mass="5802">MFITYKQIDFMICSSPPPYIFIYVQKSGLFMTWMMTQAMCWVKMRYSG</sequence>
<feature type="transmembrane region" description="Helical" evidence="1">
    <location>
        <begin position="20"/>
        <end position="42"/>
    </location>
</feature>
<name>A0A2P2K574_RHIMU</name>
<keyword evidence="1" id="KW-1133">Transmembrane helix</keyword>
<proteinExistence type="predicted"/>
<keyword evidence="1" id="KW-0812">Transmembrane</keyword>
<evidence type="ECO:0000256" key="1">
    <source>
        <dbReference type="SAM" id="Phobius"/>
    </source>
</evidence>
<protein>
    <submittedName>
        <fullName evidence="2">Reticulon-like protein B21 isoform X2</fullName>
    </submittedName>
</protein>
<dbReference type="EMBL" id="GGEC01020365">
    <property type="protein sequence ID" value="MBX00849.1"/>
    <property type="molecule type" value="Transcribed_RNA"/>
</dbReference>
<organism evidence="2">
    <name type="scientific">Rhizophora mucronata</name>
    <name type="common">Asiatic mangrove</name>
    <dbReference type="NCBI Taxonomy" id="61149"/>
    <lineage>
        <taxon>Eukaryota</taxon>
        <taxon>Viridiplantae</taxon>
        <taxon>Streptophyta</taxon>
        <taxon>Embryophyta</taxon>
        <taxon>Tracheophyta</taxon>
        <taxon>Spermatophyta</taxon>
        <taxon>Magnoliopsida</taxon>
        <taxon>eudicotyledons</taxon>
        <taxon>Gunneridae</taxon>
        <taxon>Pentapetalae</taxon>
        <taxon>rosids</taxon>
        <taxon>fabids</taxon>
        <taxon>Malpighiales</taxon>
        <taxon>Rhizophoraceae</taxon>
        <taxon>Rhizophora</taxon>
    </lineage>
</organism>
<evidence type="ECO:0000313" key="2">
    <source>
        <dbReference type="EMBL" id="MBX00849.1"/>
    </source>
</evidence>
<dbReference type="AlphaFoldDB" id="A0A2P2K574"/>
<reference evidence="2" key="1">
    <citation type="submission" date="2018-02" db="EMBL/GenBank/DDBJ databases">
        <title>Rhizophora mucronata_Transcriptome.</title>
        <authorList>
            <person name="Meera S.P."/>
            <person name="Sreeshan A."/>
            <person name="Augustine A."/>
        </authorList>
    </citation>
    <scope>NUCLEOTIDE SEQUENCE</scope>
    <source>
        <tissue evidence="2">Leaf</tissue>
    </source>
</reference>
<accession>A0A2P2K574</accession>